<dbReference type="Gene3D" id="3.50.30.10">
    <property type="entry name" value="Phosphohistidine domain"/>
    <property type="match status" value="1"/>
</dbReference>
<dbReference type="Proteomes" id="UP000000305">
    <property type="component" value="Unassembled WGS sequence"/>
</dbReference>
<dbReference type="KEGG" id="dpx:DAPPUDRAFT_117751"/>
<dbReference type="AlphaFoldDB" id="E9HTP2"/>
<feature type="domain" description="PEP-utilising enzyme mobile" evidence="1">
    <location>
        <begin position="269"/>
        <end position="325"/>
    </location>
</feature>
<organism evidence="2 3">
    <name type="scientific">Daphnia pulex</name>
    <name type="common">Water flea</name>
    <dbReference type="NCBI Taxonomy" id="6669"/>
    <lineage>
        <taxon>Eukaryota</taxon>
        <taxon>Metazoa</taxon>
        <taxon>Ecdysozoa</taxon>
        <taxon>Arthropoda</taxon>
        <taxon>Crustacea</taxon>
        <taxon>Branchiopoda</taxon>
        <taxon>Diplostraca</taxon>
        <taxon>Cladocera</taxon>
        <taxon>Anomopoda</taxon>
        <taxon>Daphniidae</taxon>
        <taxon>Daphnia</taxon>
    </lineage>
</organism>
<dbReference type="InParanoid" id="E9HTP2"/>
<sequence>MKRNAIGDLEDSVGRIIEREIQAFYELRGSCRLQNELETVCINSSFLNPDTEQWQVHYVHYSSCPYLDYLPLSQDQQLITSVKDKILLPTCQKILKDTVNSYRSRIADIHVFFQLEDALKFCFRNANNIDVIDCSSADCIGLANLLNAAIGRLSNNPEAVLFTRSTEWSTFAPARSVELMIPTIYGFPVASVRSDRPTVTHHRIMPRFRAGPLIRPPAHTANPAQWLRRCGYFRPVDGNGVQLTGTPVFKGSVRATVRVALNLEEAKEIQNGDILITRSTDIGCSPYFPLLSSVVTELGGLISHGAVLAREYGLPAIVSCQKVKQVSVLVLSLSLMEQRNHYTRGSKKLKQLKFGLVIQNFTRGFRELQSSIAVCY</sequence>
<protein>
    <recommendedName>
        <fullName evidence="1">PEP-utilising enzyme mobile domain-containing protein</fullName>
    </recommendedName>
</protein>
<dbReference type="PANTHER" id="PTHR43615">
    <property type="entry name" value="PHOSPHOENOLPYRUVATE SYNTHASE-RELATED"/>
    <property type="match status" value="1"/>
</dbReference>
<keyword evidence="3" id="KW-1185">Reference proteome</keyword>
<dbReference type="InterPro" id="IPR051549">
    <property type="entry name" value="PEP_Utilizing_Enz"/>
</dbReference>
<gene>
    <name evidence="2" type="ORF">DAPPUDRAFT_117751</name>
</gene>
<evidence type="ECO:0000259" key="1">
    <source>
        <dbReference type="Pfam" id="PF00391"/>
    </source>
</evidence>
<evidence type="ECO:0000313" key="2">
    <source>
        <dbReference type="EMBL" id="EFX64882.1"/>
    </source>
</evidence>
<name>E9HTP2_DAPPU</name>
<dbReference type="InterPro" id="IPR008279">
    <property type="entry name" value="PEP-util_enz_mobile_dom"/>
</dbReference>
<dbReference type="GO" id="GO:0016772">
    <property type="term" value="F:transferase activity, transferring phosphorus-containing groups"/>
    <property type="evidence" value="ECO:0007669"/>
    <property type="project" value="InterPro"/>
</dbReference>
<dbReference type="PhylomeDB" id="E9HTP2"/>
<accession>E9HTP2</accession>
<proteinExistence type="predicted"/>
<dbReference type="InterPro" id="IPR036637">
    <property type="entry name" value="Phosphohistidine_dom_sf"/>
</dbReference>
<dbReference type="OrthoDB" id="6123450at2759"/>
<dbReference type="PANTHER" id="PTHR43615:SF1">
    <property type="entry name" value="PPDK_N DOMAIN-CONTAINING PROTEIN"/>
    <property type="match status" value="1"/>
</dbReference>
<dbReference type="HOGENOM" id="CLU_736224_0_0_1"/>
<reference evidence="2 3" key="1">
    <citation type="journal article" date="2011" name="Science">
        <title>The ecoresponsive genome of Daphnia pulex.</title>
        <authorList>
            <person name="Colbourne J.K."/>
            <person name="Pfrender M.E."/>
            <person name="Gilbert D."/>
            <person name="Thomas W.K."/>
            <person name="Tucker A."/>
            <person name="Oakley T.H."/>
            <person name="Tokishita S."/>
            <person name="Aerts A."/>
            <person name="Arnold G.J."/>
            <person name="Basu M.K."/>
            <person name="Bauer D.J."/>
            <person name="Caceres C.E."/>
            <person name="Carmel L."/>
            <person name="Casola C."/>
            <person name="Choi J.H."/>
            <person name="Detter J.C."/>
            <person name="Dong Q."/>
            <person name="Dusheyko S."/>
            <person name="Eads B.D."/>
            <person name="Frohlich T."/>
            <person name="Geiler-Samerotte K.A."/>
            <person name="Gerlach D."/>
            <person name="Hatcher P."/>
            <person name="Jogdeo S."/>
            <person name="Krijgsveld J."/>
            <person name="Kriventseva E.V."/>
            <person name="Kultz D."/>
            <person name="Laforsch C."/>
            <person name="Lindquist E."/>
            <person name="Lopez J."/>
            <person name="Manak J.R."/>
            <person name="Muller J."/>
            <person name="Pangilinan J."/>
            <person name="Patwardhan R.P."/>
            <person name="Pitluck S."/>
            <person name="Pritham E.J."/>
            <person name="Rechtsteiner A."/>
            <person name="Rho M."/>
            <person name="Rogozin I.B."/>
            <person name="Sakarya O."/>
            <person name="Salamov A."/>
            <person name="Schaack S."/>
            <person name="Shapiro H."/>
            <person name="Shiga Y."/>
            <person name="Skalitzky C."/>
            <person name="Smith Z."/>
            <person name="Souvorov A."/>
            <person name="Sung W."/>
            <person name="Tang Z."/>
            <person name="Tsuchiya D."/>
            <person name="Tu H."/>
            <person name="Vos H."/>
            <person name="Wang M."/>
            <person name="Wolf Y.I."/>
            <person name="Yamagata H."/>
            <person name="Yamada T."/>
            <person name="Ye Y."/>
            <person name="Shaw J.R."/>
            <person name="Andrews J."/>
            <person name="Crease T.J."/>
            <person name="Tang H."/>
            <person name="Lucas S.M."/>
            <person name="Robertson H.M."/>
            <person name="Bork P."/>
            <person name="Koonin E.V."/>
            <person name="Zdobnov E.M."/>
            <person name="Grigoriev I.V."/>
            <person name="Lynch M."/>
            <person name="Boore J.L."/>
        </authorList>
    </citation>
    <scope>NUCLEOTIDE SEQUENCE [LARGE SCALE GENOMIC DNA]</scope>
</reference>
<dbReference type="EMBL" id="GL732781">
    <property type="protein sequence ID" value="EFX64882.1"/>
    <property type="molecule type" value="Genomic_DNA"/>
</dbReference>
<evidence type="ECO:0000313" key="3">
    <source>
        <dbReference type="Proteomes" id="UP000000305"/>
    </source>
</evidence>
<dbReference type="SUPFAM" id="SSF52009">
    <property type="entry name" value="Phosphohistidine domain"/>
    <property type="match status" value="1"/>
</dbReference>
<dbReference type="Pfam" id="PF00391">
    <property type="entry name" value="PEP-utilizers"/>
    <property type="match status" value="1"/>
</dbReference>